<dbReference type="Proteomes" id="UP000707071">
    <property type="component" value="Unassembled WGS sequence"/>
</dbReference>
<comment type="caution">
    <text evidence="1">The sequence shown here is derived from an EMBL/GenBank/DDBJ whole genome shotgun (WGS) entry which is preliminary data.</text>
</comment>
<evidence type="ECO:0000313" key="1">
    <source>
        <dbReference type="EMBL" id="KAG6299285.1"/>
    </source>
</evidence>
<reference evidence="1 2" key="1">
    <citation type="journal article" date="2020" name="bioRxiv">
        <title>Whole genome comparisons of ergot fungi reveals the divergence and evolution of species within the genus Claviceps are the result of varying mechanisms driving genome evolution and host range expansion.</title>
        <authorList>
            <person name="Wyka S.A."/>
            <person name="Mondo S.J."/>
            <person name="Liu M."/>
            <person name="Dettman J."/>
            <person name="Nalam V."/>
            <person name="Broders K.D."/>
        </authorList>
    </citation>
    <scope>NUCLEOTIDE SEQUENCE [LARGE SCALE GENOMIC DNA]</scope>
    <source>
        <strain evidence="1 2">Clav52</strain>
    </source>
</reference>
<dbReference type="AlphaFoldDB" id="A0A9P7U7K1"/>
<evidence type="ECO:0000313" key="2">
    <source>
        <dbReference type="Proteomes" id="UP000707071"/>
    </source>
</evidence>
<accession>A0A9P7U7K1</accession>
<dbReference type="EMBL" id="SRRH01000098">
    <property type="protein sequence ID" value="KAG6299285.1"/>
    <property type="molecule type" value="Genomic_DNA"/>
</dbReference>
<organism evidence="1 2">
    <name type="scientific">Claviceps aff. purpurea</name>
    <dbReference type="NCBI Taxonomy" id="1967640"/>
    <lineage>
        <taxon>Eukaryota</taxon>
        <taxon>Fungi</taxon>
        <taxon>Dikarya</taxon>
        <taxon>Ascomycota</taxon>
        <taxon>Pezizomycotina</taxon>
        <taxon>Sordariomycetes</taxon>
        <taxon>Hypocreomycetidae</taxon>
        <taxon>Hypocreales</taxon>
        <taxon>Clavicipitaceae</taxon>
        <taxon>Claviceps</taxon>
    </lineage>
</organism>
<keyword evidence="2" id="KW-1185">Reference proteome</keyword>
<proteinExistence type="predicted"/>
<sequence>MPNDIQAIYTKFDVRKKSQLKEAQKIRVILCTAYNVILEEQQGPEIVGMVMLWAPYLETVASRGYVTRERLLVRLARS</sequence>
<protein>
    <submittedName>
        <fullName evidence="1">Uncharacterized protein</fullName>
    </submittedName>
</protein>
<gene>
    <name evidence="1" type="ORF">E4U09_008271</name>
</gene>
<name>A0A9P7U7K1_9HYPO</name>